<proteinExistence type="predicted"/>
<dbReference type="Pfam" id="PF13524">
    <property type="entry name" value="Glyco_trans_1_2"/>
    <property type="match status" value="1"/>
</dbReference>
<protein>
    <recommendedName>
        <fullName evidence="1">Spore protein YkvP/CgeB glycosyl transferase-like domain-containing protein</fullName>
    </recommendedName>
</protein>
<evidence type="ECO:0000313" key="2">
    <source>
        <dbReference type="EMBL" id="ASA23811.1"/>
    </source>
</evidence>
<dbReference type="EMBL" id="CP021780">
    <property type="protein sequence ID" value="ASA23811.1"/>
    <property type="molecule type" value="Genomic_DNA"/>
</dbReference>
<evidence type="ECO:0000313" key="3">
    <source>
        <dbReference type="Proteomes" id="UP000249890"/>
    </source>
</evidence>
<dbReference type="RefSeq" id="WP_087917797.1">
    <property type="nucleotide sequence ID" value="NZ_CP021780.1"/>
</dbReference>
<keyword evidence="3" id="KW-1185">Reference proteome</keyword>
<accession>A0A2Z2KSY7</accession>
<organism evidence="2 3">
    <name type="scientific">Paenibacillus donghaensis</name>
    <dbReference type="NCBI Taxonomy" id="414771"/>
    <lineage>
        <taxon>Bacteria</taxon>
        <taxon>Bacillati</taxon>
        <taxon>Bacillota</taxon>
        <taxon>Bacilli</taxon>
        <taxon>Bacillales</taxon>
        <taxon>Paenibacillaceae</taxon>
        <taxon>Paenibacillus</taxon>
    </lineage>
</organism>
<dbReference type="Gene3D" id="3.40.50.2000">
    <property type="entry name" value="Glycogen Phosphorylase B"/>
    <property type="match status" value="1"/>
</dbReference>
<dbReference type="SUPFAM" id="SSF53756">
    <property type="entry name" value="UDP-Glycosyltransferase/glycogen phosphorylase"/>
    <property type="match status" value="1"/>
</dbReference>
<sequence length="441" mass="50930">MENKIYPKVLVVSHNAFSTTSNMGKTMAAFFYGWEKENIAQMYFHMEFPDSDICENYFRVTDFEMIDSIIKFKKPGGVLGENEIKLDTSSNNLATGIKSDIYKMGKKKKSYMYSFRNLIWDSGKWKTQEFIDWIDVFNPEVVFYAAGDYMFSMKIAISICEMKNIPLVVFFGDDYYFNNIHKGWMLNMYNKNKFRNEFMNLFSYLSSFIAASDKMLREYNSVFHKAGYAIMTSTEIRAEEISHNKTNEIKISYIGNLGGGRWKSLREISECLKRMGISLNVYSGENRNSILKELNEENGILFHGSIPANKVNDIIKSSTIVIHVESMDNINIERTQYSMSTKIAESLGSGVCIFAYGPKDVSSMEYLIENKAACVVTDKQNLEAKLMEIINCKELRDEYISNALRLAVNRHNFMENSELFYKIITESIREKKGHENENITS</sequence>
<evidence type="ECO:0000259" key="1">
    <source>
        <dbReference type="Pfam" id="PF13524"/>
    </source>
</evidence>
<dbReference type="InterPro" id="IPR055259">
    <property type="entry name" value="YkvP/CgeB_Glyco_trans-like"/>
</dbReference>
<dbReference type="OrthoDB" id="2022569at2"/>
<feature type="domain" description="Spore protein YkvP/CgeB glycosyl transferase-like" evidence="1">
    <location>
        <begin position="270"/>
        <end position="414"/>
    </location>
</feature>
<name>A0A2Z2KSY7_9BACL</name>
<gene>
    <name evidence="2" type="ORF">B9T62_25325</name>
</gene>
<dbReference type="Proteomes" id="UP000249890">
    <property type="component" value="Chromosome"/>
</dbReference>
<reference evidence="2 3" key="1">
    <citation type="submission" date="2017-06" db="EMBL/GenBank/DDBJ databases">
        <title>Complete genome sequence of Paenibacillus donghaensis KCTC 13049T isolated from East Sea sediment, South Korea.</title>
        <authorList>
            <person name="Jung B.K."/>
            <person name="Hong S.-J."/>
            <person name="Shin J.-H."/>
        </authorList>
    </citation>
    <scope>NUCLEOTIDE SEQUENCE [LARGE SCALE GENOMIC DNA]</scope>
    <source>
        <strain evidence="2 3">KCTC 13049</strain>
    </source>
</reference>
<dbReference type="KEGG" id="pdh:B9T62_25325"/>
<dbReference type="AlphaFoldDB" id="A0A2Z2KSY7"/>